<dbReference type="Gene3D" id="3.20.20.60">
    <property type="entry name" value="Phosphoenolpyruvate-binding domains"/>
    <property type="match status" value="1"/>
</dbReference>
<proteinExistence type="predicted"/>
<keyword evidence="1" id="KW-0456">Lyase</keyword>
<keyword evidence="2" id="KW-1185">Reference proteome</keyword>
<dbReference type="EMBL" id="CP072943">
    <property type="protein sequence ID" value="QTX33181.1"/>
    <property type="molecule type" value="Genomic_DNA"/>
</dbReference>
<dbReference type="CDD" id="cd00377">
    <property type="entry name" value="ICL_PEPM"/>
    <property type="match status" value="1"/>
</dbReference>
<dbReference type="InterPro" id="IPR040442">
    <property type="entry name" value="Pyrv_kinase-like_dom_sf"/>
</dbReference>
<dbReference type="PANTHER" id="PTHR42905">
    <property type="entry name" value="PHOSPHOENOLPYRUVATE CARBOXYLASE"/>
    <property type="match status" value="1"/>
</dbReference>
<accession>A0A9Q7AAG6</accession>
<dbReference type="KEGG" id="aram:KAR29_04590"/>
<dbReference type="PROSITE" id="PS00161">
    <property type="entry name" value="ISOCITRATE_LYASE"/>
    <property type="match status" value="1"/>
</dbReference>
<dbReference type="SUPFAM" id="SSF51621">
    <property type="entry name" value="Phosphoenolpyruvate/pyruvate domain"/>
    <property type="match status" value="1"/>
</dbReference>
<dbReference type="Pfam" id="PF13714">
    <property type="entry name" value="PEP_mutase"/>
    <property type="match status" value="1"/>
</dbReference>
<name>A0A9Q7AAG6_9BACT</name>
<dbReference type="GO" id="GO:0016833">
    <property type="term" value="F:oxo-acid-lyase activity"/>
    <property type="evidence" value="ECO:0007669"/>
    <property type="project" value="UniProtKB-ARBA"/>
</dbReference>
<reference evidence="2" key="1">
    <citation type="submission" date="2021-04" db="EMBL/GenBank/DDBJ databases">
        <title>A novel Synergistetes isolate from a pyrite-forming mixed culture.</title>
        <authorList>
            <person name="Bunk B."/>
            <person name="Sproer C."/>
            <person name="Spring S."/>
            <person name="Pester M."/>
        </authorList>
    </citation>
    <scope>NUCLEOTIDE SEQUENCE [LARGE SCALE GENOMIC DNA]</scope>
    <source>
        <strain evidence="2">J.5.4.2-T.3.5.2</strain>
    </source>
</reference>
<dbReference type="InterPro" id="IPR018523">
    <property type="entry name" value="Isocitrate_lyase_ph_CS"/>
</dbReference>
<dbReference type="InterPro" id="IPR015813">
    <property type="entry name" value="Pyrv/PenolPyrv_kinase-like_dom"/>
</dbReference>
<dbReference type="Proteomes" id="UP000671879">
    <property type="component" value="Chromosome"/>
</dbReference>
<protein>
    <submittedName>
        <fullName evidence="1">Isocitrate lyase/PEP mutase family protein</fullName>
    </submittedName>
</protein>
<dbReference type="AlphaFoldDB" id="A0A9Q7AAG6"/>
<evidence type="ECO:0000313" key="1">
    <source>
        <dbReference type="EMBL" id="QTX33181.1"/>
    </source>
</evidence>
<sequence length="293" mass="32079">MERKSTLFRRQLARPGAILSAGVYDALSARMAELAGFDAVHHSGYGTAAALLGAPDIGLVDFSEMCRQVKNIARSVSIPVLGDADTGYGNALNVYRTVQEYVWTGASGTFIEDQQWPKRCGHMEGKRVVSREEMRSKLRAAVDARDGEDRDFVIIFRTDALAVEGLDSALDRARDALDVGADVIFVEALRTREEMERVVDAIRAPLMLNLIEGGKTPLLSLSEAQEMGFKYVVFALSALYGAVRGMKEALDAIVATGRTGTVPSPSFDDFAPIVRSDLYAERARRYRFEPSGC</sequence>
<dbReference type="PANTHER" id="PTHR42905:SF5">
    <property type="entry name" value="CARBOXYVINYL-CARBOXYPHOSPHONATE PHOSPHORYLMUTASE, CHLOROPLASTIC"/>
    <property type="match status" value="1"/>
</dbReference>
<dbReference type="InterPro" id="IPR039556">
    <property type="entry name" value="ICL/PEPM"/>
</dbReference>
<organism evidence="1 2">
    <name type="scientific">Aminithiophilus ramosus</name>
    <dbReference type="NCBI Taxonomy" id="3029084"/>
    <lineage>
        <taxon>Bacteria</taxon>
        <taxon>Thermotogati</taxon>
        <taxon>Synergistota</taxon>
        <taxon>Synergistia</taxon>
        <taxon>Synergistales</taxon>
        <taxon>Aminithiophilaceae</taxon>
        <taxon>Aminithiophilus</taxon>
    </lineage>
</organism>
<gene>
    <name evidence="1" type="ORF">KAR29_04590</name>
</gene>
<evidence type="ECO:0000313" key="2">
    <source>
        <dbReference type="Proteomes" id="UP000671879"/>
    </source>
</evidence>
<dbReference type="RefSeq" id="WP_274374458.1">
    <property type="nucleotide sequence ID" value="NZ_CP072943.1"/>
</dbReference>